<reference evidence="2" key="1">
    <citation type="journal article" date="2023" name="Nat. Plants">
        <title>Single-cell RNA sequencing provides a high-resolution roadmap for understanding the multicellular compartmentation of specialized metabolism.</title>
        <authorList>
            <person name="Sun S."/>
            <person name="Shen X."/>
            <person name="Li Y."/>
            <person name="Li Y."/>
            <person name="Wang S."/>
            <person name="Li R."/>
            <person name="Zhang H."/>
            <person name="Shen G."/>
            <person name="Guo B."/>
            <person name="Wei J."/>
            <person name="Xu J."/>
            <person name="St-Pierre B."/>
            <person name="Chen S."/>
            <person name="Sun C."/>
        </authorList>
    </citation>
    <scope>NUCLEOTIDE SEQUENCE [LARGE SCALE GENOMIC DNA]</scope>
</reference>
<comment type="caution">
    <text evidence="1">The sequence shown here is derived from an EMBL/GenBank/DDBJ whole genome shotgun (WGS) entry which is preliminary data.</text>
</comment>
<evidence type="ECO:0000313" key="1">
    <source>
        <dbReference type="EMBL" id="KAI5675119.1"/>
    </source>
</evidence>
<protein>
    <submittedName>
        <fullName evidence="1">Uncharacterized protein</fullName>
    </submittedName>
</protein>
<sequence length="453" mass="51639">MQIKIQETALIHPSKPPFTDDHILPLSHLDTDRNLNILFRYLRVYVNSNSQKVQPNFSDPFHVITTVLSSALTPYYQYAGTLRRRNFDNRLELHCQGGKGVPVIRAAVDCCSLSEIKYLDEIDPDEEFVEGLVPIPDQDEAMIHPMTLQITVFQCGGFVLGAAIHHSLCDGIGATQFFNVMAEFARGVTQISAKPVWDRQILLGPRNPPRVEFPIQEFLSLDRNFAPYAEENGRVVREFFHVRDDWLDRLKCVLFEQCGSKFTTFEALGAFIWRARAKASKIPANEKLKFAYSINIRKLVNPQLPMGYWGNGCVPMYTHLIAKDLLQQPIWKTADTIKKSKFNVSDEYVRSFIDFQELHFDKGITAGTRISGFTDWRHLGHSTVDFGWGGPVTVFPLSRHLLGSVEPCFFLPYSSANEGQKDGFKILVYLQQEAVLDFKEEMDKLKNIEQGLL</sequence>
<organism evidence="1 2">
    <name type="scientific">Catharanthus roseus</name>
    <name type="common">Madagascar periwinkle</name>
    <name type="synonym">Vinca rosea</name>
    <dbReference type="NCBI Taxonomy" id="4058"/>
    <lineage>
        <taxon>Eukaryota</taxon>
        <taxon>Viridiplantae</taxon>
        <taxon>Streptophyta</taxon>
        <taxon>Embryophyta</taxon>
        <taxon>Tracheophyta</taxon>
        <taxon>Spermatophyta</taxon>
        <taxon>Magnoliopsida</taxon>
        <taxon>eudicotyledons</taxon>
        <taxon>Gunneridae</taxon>
        <taxon>Pentapetalae</taxon>
        <taxon>asterids</taxon>
        <taxon>lamiids</taxon>
        <taxon>Gentianales</taxon>
        <taxon>Apocynaceae</taxon>
        <taxon>Rauvolfioideae</taxon>
        <taxon>Vinceae</taxon>
        <taxon>Catharanthinae</taxon>
        <taxon>Catharanthus</taxon>
    </lineage>
</organism>
<dbReference type="Proteomes" id="UP001060085">
    <property type="component" value="Linkage Group LG02"/>
</dbReference>
<evidence type="ECO:0000313" key="2">
    <source>
        <dbReference type="Proteomes" id="UP001060085"/>
    </source>
</evidence>
<gene>
    <name evidence="1" type="ORF">M9H77_06069</name>
</gene>
<keyword evidence="2" id="KW-1185">Reference proteome</keyword>
<name>A0ACC0BR68_CATRO</name>
<dbReference type="EMBL" id="CM044702">
    <property type="protein sequence ID" value="KAI5675119.1"/>
    <property type="molecule type" value="Genomic_DNA"/>
</dbReference>
<accession>A0ACC0BR68</accession>
<proteinExistence type="predicted"/>